<dbReference type="PANTHER" id="PTHR43649">
    <property type="entry name" value="ARABINOSE-BINDING PROTEIN-RELATED"/>
    <property type="match status" value="1"/>
</dbReference>
<dbReference type="Pfam" id="PF01547">
    <property type="entry name" value="SBP_bac_1"/>
    <property type="match status" value="1"/>
</dbReference>
<reference evidence="2" key="1">
    <citation type="journal article" date="2019" name="Int. J. Syst. Evol. Microbiol.">
        <title>The Global Catalogue of Microorganisms (GCM) 10K type strain sequencing project: providing services to taxonomists for standard genome sequencing and annotation.</title>
        <authorList>
            <consortium name="The Broad Institute Genomics Platform"/>
            <consortium name="The Broad Institute Genome Sequencing Center for Infectious Disease"/>
            <person name="Wu L."/>
            <person name="Ma J."/>
        </authorList>
    </citation>
    <scope>NUCLEOTIDE SEQUENCE [LARGE SCALE GENOMIC DNA]</scope>
    <source>
        <strain evidence="2">JCM 13850</strain>
    </source>
</reference>
<dbReference type="InterPro" id="IPR006311">
    <property type="entry name" value="TAT_signal"/>
</dbReference>
<dbReference type="PROSITE" id="PS51257">
    <property type="entry name" value="PROKAR_LIPOPROTEIN"/>
    <property type="match status" value="1"/>
</dbReference>
<dbReference type="PANTHER" id="PTHR43649:SF12">
    <property type="entry name" value="DIACETYLCHITOBIOSE BINDING PROTEIN DASA"/>
    <property type="match status" value="1"/>
</dbReference>
<dbReference type="InterPro" id="IPR050490">
    <property type="entry name" value="Bact_solute-bd_prot1"/>
</dbReference>
<evidence type="ECO:0000313" key="1">
    <source>
        <dbReference type="EMBL" id="GAA2166950.1"/>
    </source>
</evidence>
<keyword evidence="2" id="KW-1185">Reference proteome</keyword>
<organism evidence="1 2">
    <name type="scientific">Actinomadura napierensis</name>
    <dbReference type="NCBI Taxonomy" id="267854"/>
    <lineage>
        <taxon>Bacteria</taxon>
        <taxon>Bacillati</taxon>
        <taxon>Actinomycetota</taxon>
        <taxon>Actinomycetes</taxon>
        <taxon>Streptosporangiales</taxon>
        <taxon>Thermomonosporaceae</taxon>
        <taxon>Actinomadura</taxon>
    </lineage>
</organism>
<accession>A0ABP5M6F2</accession>
<comment type="caution">
    <text evidence="1">The sequence shown here is derived from an EMBL/GenBank/DDBJ whole genome shotgun (WGS) entry which is preliminary data.</text>
</comment>
<name>A0ABP5M6F2_9ACTN</name>
<dbReference type="RefSeq" id="WP_344282380.1">
    <property type="nucleotide sequence ID" value="NZ_BAAAMR010000141.1"/>
</dbReference>
<dbReference type="InterPro" id="IPR006059">
    <property type="entry name" value="SBP"/>
</dbReference>
<protein>
    <submittedName>
        <fullName evidence="1">Extracellular solute-binding protein</fullName>
    </submittedName>
</protein>
<dbReference type="PROSITE" id="PS51318">
    <property type="entry name" value="TAT"/>
    <property type="match status" value="1"/>
</dbReference>
<evidence type="ECO:0000313" key="2">
    <source>
        <dbReference type="Proteomes" id="UP001501020"/>
    </source>
</evidence>
<gene>
    <name evidence="1" type="ORF">GCM10009727_87010</name>
</gene>
<dbReference type="Gene3D" id="3.40.190.10">
    <property type="entry name" value="Periplasmic binding protein-like II"/>
    <property type="match status" value="2"/>
</dbReference>
<dbReference type="SUPFAM" id="SSF53850">
    <property type="entry name" value="Periplasmic binding protein-like II"/>
    <property type="match status" value="1"/>
</dbReference>
<dbReference type="Proteomes" id="UP001501020">
    <property type="component" value="Unassembled WGS sequence"/>
</dbReference>
<sequence>MTSSFDRAALSRRGFLRLSGGAAAVVALPAALTACGGSSGGSGGTLRLVGVADQQKPVDLLTKAYTKAKFSTSFAPTDQVETSLRTQLGAGNAPDVHVVYPGNGSAMSMAQIAQAGLLADLSDQAWTKKIPAGLKPAFQKDGKTFLYSAGSSVIGAIYNKKVFQEAGVTPPKTWSEFLQVCDKIKKKGKIPIALGAQTQWVTQLITYALVPSTVYAKNPQFDSQMKAGSASFANSGWVQALDMYLELQKRGFFNDNPNGTTFEQQTSMVATGKAAMAIQVSAVLPDFRKAAPSADDLSMFPVPGADDAAQVWIPAGVVVGLGVSARSKNRDAAKAFIEFLGQQENINRWAEAVACVPLVRDSSSRIDPVLTPFLPYMDGNKAVPFMDQAWPNAEVQPAHFAMVQELLAGKTTVAKGLAKLDETYRKKQP</sequence>
<proteinExistence type="predicted"/>
<dbReference type="EMBL" id="BAAAMR010000141">
    <property type="protein sequence ID" value="GAA2166950.1"/>
    <property type="molecule type" value="Genomic_DNA"/>
</dbReference>